<dbReference type="InterPro" id="IPR000399">
    <property type="entry name" value="TPP-bd_CS"/>
</dbReference>
<evidence type="ECO:0000256" key="3">
    <source>
        <dbReference type="ARBA" id="ARBA00023239"/>
    </source>
</evidence>
<evidence type="ECO:0000313" key="6">
    <source>
        <dbReference type="Proteomes" id="UP000465302"/>
    </source>
</evidence>
<dbReference type="PROSITE" id="PS00187">
    <property type="entry name" value="TPP_ENZYMES"/>
    <property type="match status" value="1"/>
</dbReference>
<evidence type="ECO:0000256" key="2">
    <source>
        <dbReference type="ARBA" id="ARBA00023052"/>
    </source>
</evidence>
<evidence type="ECO:0000259" key="4">
    <source>
        <dbReference type="Pfam" id="PF02775"/>
    </source>
</evidence>
<evidence type="ECO:0000256" key="1">
    <source>
        <dbReference type="ARBA" id="ARBA00022793"/>
    </source>
</evidence>
<protein>
    <recommendedName>
        <fullName evidence="4">Thiamine pyrophosphate enzyme TPP-binding domain-containing protein</fullName>
    </recommendedName>
</protein>
<dbReference type="SUPFAM" id="SSF52518">
    <property type="entry name" value="Thiamin diphosphate-binding fold (THDP-binding)"/>
    <property type="match status" value="1"/>
</dbReference>
<comment type="caution">
    <text evidence="5">The sequence shown here is derived from an EMBL/GenBank/DDBJ whole genome shotgun (WGS) entry which is preliminary data.</text>
</comment>
<dbReference type="InterPro" id="IPR051818">
    <property type="entry name" value="TPP_dependent_decarboxylase"/>
</dbReference>
<dbReference type="Gene3D" id="3.40.50.970">
    <property type="match status" value="1"/>
</dbReference>
<dbReference type="InterPro" id="IPR029061">
    <property type="entry name" value="THDP-binding"/>
</dbReference>
<feature type="domain" description="Thiamine pyrophosphate enzyme TPP-binding" evidence="4">
    <location>
        <begin position="25"/>
        <end position="158"/>
    </location>
</feature>
<dbReference type="Pfam" id="PF02775">
    <property type="entry name" value="TPP_enzyme_C"/>
    <property type="match status" value="1"/>
</dbReference>
<dbReference type="PANTHER" id="PTHR42818">
    <property type="entry name" value="SULFOPYRUVATE DECARBOXYLASE SUBUNIT ALPHA"/>
    <property type="match status" value="1"/>
</dbReference>
<dbReference type="InterPro" id="IPR011766">
    <property type="entry name" value="TPP_enzyme_TPP-bd"/>
</dbReference>
<keyword evidence="2" id="KW-0786">Thiamine pyrophosphate</keyword>
<dbReference type="AlphaFoldDB" id="A0A7I9VT99"/>
<dbReference type="GO" id="GO:0030976">
    <property type="term" value="F:thiamine pyrophosphate binding"/>
    <property type="evidence" value="ECO:0007669"/>
    <property type="project" value="InterPro"/>
</dbReference>
<name>A0A7I9VT99_MYCAG</name>
<keyword evidence="3" id="KW-0456">Lyase</keyword>
<dbReference type="Proteomes" id="UP000465302">
    <property type="component" value="Unassembled WGS sequence"/>
</dbReference>
<reference evidence="5 6" key="1">
    <citation type="journal article" date="2019" name="Emerg. Microbes Infect.">
        <title>Comprehensive subspecies identification of 175 nontuberculous mycobacteria species based on 7547 genomic profiles.</title>
        <authorList>
            <person name="Matsumoto Y."/>
            <person name="Kinjo T."/>
            <person name="Motooka D."/>
            <person name="Nabeya D."/>
            <person name="Jung N."/>
            <person name="Uechi K."/>
            <person name="Horii T."/>
            <person name="Iida T."/>
            <person name="Fujita J."/>
            <person name="Nakamura S."/>
        </authorList>
    </citation>
    <scope>NUCLEOTIDE SEQUENCE [LARGE SCALE GENOMIC DNA]</scope>
    <source>
        <strain evidence="5 6">JCM 6377</strain>
    </source>
</reference>
<evidence type="ECO:0000313" key="5">
    <source>
        <dbReference type="EMBL" id="GFG48665.1"/>
    </source>
</evidence>
<proteinExistence type="predicted"/>
<sequence length="202" mass="20990">MLTSAQAVNIIAEFRDSDAISVSTMTSMKLFHPASPSPLNVSSVPMMGAASALGLGLALAQPTRTVLVLDGDGSLLMQLGSLATVANAAPTNFVHFVFDNGVWFEGGGNLKVPAAGRTDFGALAVAAGYAATYTVDTKEGLRAQMPSILTGPAPAFVHLRIEPDTSAPWSAQNSPPPFPDNQYTRMGEEVRRLQAALAGTST</sequence>
<organism evidence="5 6">
    <name type="scientific">Mycolicibacterium agri</name>
    <name type="common">Mycobacterium agri</name>
    <dbReference type="NCBI Taxonomy" id="36811"/>
    <lineage>
        <taxon>Bacteria</taxon>
        <taxon>Bacillati</taxon>
        <taxon>Actinomycetota</taxon>
        <taxon>Actinomycetes</taxon>
        <taxon>Mycobacteriales</taxon>
        <taxon>Mycobacteriaceae</taxon>
        <taxon>Mycolicibacterium</taxon>
    </lineage>
</organism>
<gene>
    <name evidence="5" type="ORF">MAGR_01060</name>
</gene>
<keyword evidence="1" id="KW-0210">Decarboxylase</keyword>
<dbReference type="GO" id="GO:0000287">
    <property type="term" value="F:magnesium ion binding"/>
    <property type="evidence" value="ECO:0007669"/>
    <property type="project" value="InterPro"/>
</dbReference>
<dbReference type="EMBL" id="BLKS01000001">
    <property type="protein sequence ID" value="GFG48665.1"/>
    <property type="molecule type" value="Genomic_DNA"/>
</dbReference>
<dbReference type="PANTHER" id="PTHR42818:SF1">
    <property type="entry name" value="SULFOPYRUVATE DECARBOXYLASE"/>
    <property type="match status" value="1"/>
</dbReference>
<dbReference type="GO" id="GO:0016831">
    <property type="term" value="F:carboxy-lyase activity"/>
    <property type="evidence" value="ECO:0007669"/>
    <property type="project" value="UniProtKB-KW"/>
</dbReference>
<accession>A0A7I9VT99</accession>